<keyword evidence="3" id="KW-1185">Reference proteome</keyword>
<keyword evidence="1" id="KW-0732">Signal</keyword>
<evidence type="ECO:0000313" key="2">
    <source>
        <dbReference type="EMBL" id="MCO6418108.1"/>
    </source>
</evidence>
<sequence length="81" mass="8072">MQTLRCTAVMALLGLSACADVTGGEGWSVSRAAAQSLRKQGCGNNVLDNPTLAHRMMTGGTVPGGAPVLGCALRMGNSGPG</sequence>
<comment type="caution">
    <text evidence="2">The sequence shown here is derived from an EMBL/GenBank/DDBJ whole genome shotgun (WGS) entry which is preliminary data.</text>
</comment>
<dbReference type="PROSITE" id="PS51257">
    <property type="entry name" value="PROKAR_LIPOPROTEIN"/>
    <property type="match status" value="1"/>
</dbReference>
<dbReference type="RefSeq" id="WP_252954737.1">
    <property type="nucleotide sequence ID" value="NZ_JAFIRR010000118.1"/>
</dbReference>
<dbReference type="Proteomes" id="UP001523392">
    <property type="component" value="Unassembled WGS sequence"/>
</dbReference>
<evidence type="ECO:0000313" key="3">
    <source>
        <dbReference type="Proteomes" id="UP001523392"/>
    </source>
</evidence>
<feature type="chain" id="PRO_5046113371" description="Lipoprotein" evidence="1">
    <location>
        <begin position="20"/>
        <end position="81"/>
    </location>
</feature>
<protein>
    <recommendedName>
        <fullName evidence="4">Lipoprotein</fullName>
    </recommendedName>
</protein>
<proteinExistence type="predicted"/>
<name>A0ABT1D834_9PROT</name>
<organism evidence="2 3">
    <name type="scientific">Siccirubricoccus soli</name>
    <dbReference type="NCBI Taxonomy" id="2899147"/>
    <lineage>
        <taxon>Bacteria</taxon>
        <taxon>Pseudomonadati</taxon>
        <taxon>Pseudomonadota</taxon>
        <taxon>Alphaproteobacteria</taxon>
        <taxon>Acetobacterales</taxon>
        <taxon>Roseomonadaceae</taxon>
        <taxon>Siccirubricoccus</taxon>
    </lineage>
</organism>
<evidence type="ECO:0008006" key="4">
    <source>
        <dbReference type="Google" id="ProtNLM"/>
    </source>
</evidence>
<feature type="signal peptide" evidence="1">
    <location>
        <begin position="1"/>
        <end position="19"/>
    </location>
</feature>
<evidence type="ECO:0000256" key="1">
    <source>
        <dbReference type="SAM" id="SignalP"/>
    </source>
</evidence>
<dbReference type="EMBL" id="JAFIRR010000118">
    <property type="protein sequence ID" value="MCO6418108.1"/>
    <property type="molecule type" value="Genomic_DNA"/>
</dbReference>
<accession>A0ABT1D834</accession>
<gene>
    <name evidence="2" type="ORF">JYK14_18350</name>
</gene>
<reference evidence="2 3" key="1">
    <citation type="submission" date="2021-12" db="EMBL/GenBank/DDBJ databases">
        <title>Siccirubricoccus leaddurans sp. nov., a high concentration Zn2+ tolerance bacterium.</title>
        <authorList>
            <person name="Cao Y."/>
        </authorList>
    </citation>
    <scope>NUCLEOTIDE SEQUENCE [LARGE SCALE GENOMIC DNA]</scope>
    <source>
        <strain evidence="2 3">KC 17139</strain>
    </source>
</reference>